<keyword evidence="5" id="KW-1185">Reference proteome</keyword>
<dbReference type="InterPro" id="IPR050523">
    <property type="entry name" value="AKR_Detox_Biosynth"/>
</dbReference>
<dbReference type="Pfam" id="PF00248">
    <property type="entry name" value="Aldo_ket_red"/>
    <property type="match status" value="1"/>
</dbReference>
<name>A0A364L9T0_TALAM</name>
<accession>A0A364L9T0</accession>
<protein>
    <recommendedName>
        <fullName evidence="3">NADP-dependent oxidoreductase domain-containing protein</fullName>
    </recommendedName>
</protein>
<dbReference type="InterPro" id="IPR036812">
    <property type="entry name" value="NAD(P)_OxRdtase_dom_sf"/>
</dbReference>
<evidence type="ECO:0000313" key="5">
    <source>
        <dbReference type="Proteomes" id="UP000249363"/>
    </source>
</evidence>
<dbReference type="InterPro" id="IPR023210">
    <property type="entry name" value="NADP_OxRdtase_dom"/>
</dbReference>
<keyword evidence="1" id="KW-0560">Oxidoreductase</keyword>
<proteinExistence type="inferred from homology"/>
<evidence type="ECO:0000256" key="2">
    <source>
        <dbReference type="ARBA" id="ARBA00038157"/>
    </source>
</evidence>
<evidence type="ECO:0000256" key="1">
    <source>
        <dbReference type="ARBA" id="ARBA00023002"/>
    </source>
</evidence>
<organism evidence="4 5">
    <name type="scientific">Talaromyces amestolkiae</name>
    <dbReference type="NCBI Taxonomy" id="1196081"/>
    <lineage>
        <taxon>Eukaryota</taxon>
        <taxon>Fungi</taxon>
        <taxon>Dikarya</taxon>
        <taxon>Ascomycota</taxon>
        <taxon>Pezizomycotina</taxon>
        <taxon>Eurotiomycetes</taxon>
        <taxon>Eurotiomycetidae</taxon>
        <taxon>Eurotiales</taxon>
        <taxon>Trichocomaceae</taxon>
        <taxon>Talaromyces</taxon>
        <taxon>Talaromyces sect. Talaromyces</taxon>
    </lineage>
</organism>
<dbReference type="CDD" id="cd19075">
    <property type="entry name" value="AKR_AKR7A1-5"/>
    <property type="match status" value="1"/>
</dbReference>
<dbReference type="PANTHER" id="PTHR43364">
    <property type="entry name" value="NADH-SPECIFIC METHYLGLYOXAL REDUCTASE-RELATED"/>
    <property type="match status" value="1"/>
</dbReference>
<gene>
    <name evidence="4" type="ORF">BHQ10_008584</name>
</gene>
<dbReference type="Gene3D" id="3.20.20.100">
    <property type="entry name" value="NADP-dependent oxidoreductase domain"/>
    <property type="match status" value="1"/>
</dbReference>
<comment type="similarity">
    <text evidence="2">Belongs to the aldo/keto reductase family. Aldo/keto reductase 2 subfamily.</text>
</comment>
<dbReference type="PANTHER" id="PTHR43364:SF4">
    <property type="entry name" value="NAD(P)-LINKED OXIDOREDUCTASE SUPERFAMILY PROTEIN"/>
    <property type="match status" value="1"/>
</dbReference>
<dbReference type="RefSeq" id="XP_040737086.1">
    <property type="nucleotide sequence ID" value="XM_040881405.1"/>
</dbReference>
<dbReference type="GeneID" id="63797798"/>
<dbReference type="AlphaFoldDB" id="A0A364L9T0"/>
<feature type="domain" description="NADP-dependent oxidoreductase" evidence="3">
    <location>
        <begin position="8"/>
        <end position="324"/>
    </location>
</feature>
<sequence length="340" mass="38324">MSTKPVEIVFGAIQFGQFPEIKGRTLPFTTVDQVRPMLDAFQAHGHNKVDTARIYGGGFSEKLLADADWQSRGLRVETKLYPTKSRPLGPQNVPYSHAPEDLRAGLEASLAALRTNSIDTFYLYAPDRTVPYSDTLAEIDRLHRDGRFTRWGLCNFPAWEVALINEICAKTGYIPPAVYQGPYNALLRVVEPELLPCLRHYNMSFEAGHPIANGLLTSRYYRDMPDDAHLPGGRFDPSHYLGRHIRGKYWHSAYFDALEEIQNGASVHNLTVLECALRWLRYHSGLRGDYGDAICISASNLEQLEELLADLEKGPLPEEMVRVMEIAGVKARVQPAVYYN</sequence>
<dbReference type="Proteomes" id="UP000249363">
    <property type="component" value="Unassembled WGS sequence"/>
</dbReference>
<dbReference type="OrthoDB" id="48988at2759"/>
<dbReference type="STRING" id="1196081.A0A364L9T0"/>
<evidence type="ECO:0000313" key="4">
    <source>
        <dbReference type="EMBL" id="RAO72572.1"/>
    </source>
</evidence>
<evidence type="ECO:0000259" key="3">
    <source>
        <dbReference type="Pfam" id="PF00248"/>
    </source>
</evidence>
<dbReference type="SUPFAM" id="SSF51430">
    <property type="entry name" value="NAD(P)-linked oxidoreductase"/>
    <property type="match status" value="1"/>
</dbReference>
<comment type="caution">
    <text evidence="4">The sequence shown here is derived from an EMBL/GenBank/DDBJ whole genome shotgun (WGS) entry which is preliminary data.</text>
</comment>
<dbReference type="GO" id="GO:0016491">
    <property type="term" value="F:oxidoreductase activity"/>
    <property type="evidence" value="ECO:0007669"/>
    <property type="project" value="UniProtKB-KW"/>
</dbReference>
<reference evidence="4 5" key="1">
    <citation type="journal article" date="2017" name="Biotechnol. Biofuels">
        <title>Differential beta-glucosidase expression as a function of carbon source availability in Talaromyces amestolkiae: a genomic and proteomic approach.</title>
        <authorList>
            <person name="de Eugenio L.I."/>
            <person name="Mendez-Liter J.A."/>
            <person name="Nieto-Dominguez M."/>
            <person name="Alonso L."/>
            <person name="Gil-Munoz J."/>
            <person name="Barriuso J."/>
            <person name="Prieto A."/>
            <person name="Martinez M.J."/>
        </authorList>
    </citation>
    <scope>NUCLEOTIDE SEQUENCE [LARGE SCALE GENOMIC DNA]</scope>
    <source>
        <strain evidence="4 5">CIB</strain>
    </source>
</reference>
<dbReference type="EMBL" id="MIKG01000020">
    <property type="protein sequence ID" value="RAO72572.1"/>
    <property type="molecule type" value="Genomic_DNA"/>
</dbReference>